<accession>A0A8H8U3N5</accession>
<keyword evidence="6 9" id="KW-0547">Nucleotide-binding</keyword>
<dbReference type="EMBL" id="QGMJ01001031">
    <property type="protein sequence ID" value="TVY32455.1"/>
    <property type="molecule type" value="Genomic_DNA"/>
</dbReference>
<dbReference type="PANTHER" id="PTHR14456:SF2">
    <property type="entry name" value="INOSITOL-PENTAKISPHOSPHATE 2-KINASE"/>
    <property type="match status" value="1"/>
</dbReference>
<dbReference type="OrthoDB" id="272370at2759"/>
<name>A0A8H8U3N5_9HELO</name>
<dbReference type="EC" id="2.7.1.158" evidence="3 9"/>
<evidence type="ECO:0000256" key="5">
    <source>
        <dbReference type="ARBA" id="ARBA00022679"/>
    </source>
</evidence>
<organism evidence="11 12">
    <name type="scientific">Lachnellula subtilissima</name>
    <dbReference type="NCBI Taxonomy" id="602034"/>
    <lineage>
        <taxon>Eukaryota</taxon>
        <taxon>Fungi</taxon>
        <taxon>Dikarya</taxon>
        <taxon>Ascomycota</taxon>
        <taxon>Pezizomycotina</taxon>
        <taxon>Leotiomycetes</taxon>
        <taxon>Helotiales</taxon>
        <taxon>Lachnaceae</taxon>
        <taxon>Lachnellula</taxon>
    </lineage>
</organism>
<feature type="region of interest" description="Disordered" evidence="10">
    <location>
        <begin position="38"/>
        <end position="58"/>
    </location>
</feature>
<dbReference type="GO" id="GO:0032958">
    <property type="term" value="P:inositol phosphate biosynthetic process"/>
    <property type="evidence" value="ECO:0007669"/>
    <property type="project" value="TreeGrafter"/>
</dbReference>
<dbReference type="GO" id="GO:0035299">
    <property type="term" value="F:inositol-1,3,4,5,6-pentakisphosphate 2-kinase activity"/>
    <property type="evidence" value="ECO:0007669"/>
    <property type="project" value="UniProtKB-EC"/>
</dbReference>
<evidence type="ECO:0000256" key="3">
    <source>
        <dbReference type="ARBA" id="ARBA00012023"/>
    </source>
</evidence>
<comment type="domain">
    <text evidence="9">The EXKPK motif is conserved in inositol-pentakisphosphate 2-kinases of both family 1 and 2.</text>
</comment>
<evidence type="ECO:0000256" key="7">
    <source>
        <dbReference type="ARBA" id="ARBA00022777"/>
    </source>
</evidence>
<evidence type="ECO:0000256" key="2">
    <source>
        <dbReference type="ARBA" id="ARBA00008305"/>
    </source>
</evidence>
<evidence type="ECO:0000256" key="4">
    <source>
        <dbReference type="ARBA" id="ARBA00014846"/>
    </source>
</evidence>
<proteinExistence type="inferred from homology"/>
<evidence type="ECO:0000313" key="11">
    <source>
        <dbReference type="EMBL" id="TVY32455.1"/>
    </source>
</evidence>
<evidence type="ECO:0000256" key="8">
    <source>
        <dbReference type="ARBA" id="ARBA00022840"/>
    </source>
</evidence>
<dbReference type="Proteomes" id="UP000462212">
    <property type="component" value="Unassembled WGS sequence"/>
</dbReference>
<gene>
    <name evidence="11" type="primary">IPK1</name>
    <name evidence="11" type="ORF">LSUB1_G007951</name>
</gene>
<evidence type="ECO:0000256" key="1">
    <source>
        <dbReference type="ARBA" id="ARBA00003979"/>
    </source>
</evidence>
<keyword evidence="7 9" id="KW-0418">Kinase</keyword>
<reference evidence="11 12" key="1">
    <citation type="submission" date="2018-05" db="EMBL/GenBank/DDBJ databases">
        <title>Genome sequencing and assembly of the regulated plant pathogen Lachnellula willkommii and related sister species for the development of diagnostic species identification markers.</title>
        <authorList>
            <person name="Giroux E."/>
            <person name="Bilodeau G."/>
        </authorList>
    </citation>
    <scope>NUCLEOTIDE SEQUENCE [LARGE SCALE GENOMIC DNA]</scope>
    <source>
        <strain evidence="11 12">CBS 197.66</strain>
    </source>
</reference>
<comment type="function">
    <text evidence="9">Phosphorylates Ins(1,3,4,5,6)P5 at position 2 to form Ins(1,2,3,4,5,6)P6 (InsP6 or phytate).</text>
</comment>
<sequence length="363" mass="40788">MAQVPPPILPHNTELTYLAEGAANIVYRISIRPLTPESSLLEQYGPGTPPPTDIEPEDEDEDGIEYLNVFDSKLLRLRKNLPTTFPVAIAQAKWEHLVAPLFSPDQIVEQSLVDLRPGKFITRLNQNLRDNESKADSSSRPTNRLGIYLADDDYGLLVTDMTNFDSVGGEEVHEFKPKWLLQSPSAPKDAVRCRQCARSAQQNVKRKANGKLYKQYLCPLDAVSDDPRGIAQAASLMGTSEGNHRRIKRWLEQSTLLKRLRHLQAELDPIGVLTHDSTNEKSCVAMTLRDCTLFLRLPPNETGDALIEARLGDLDVKSPDKAPYWKQTELELINDGFYQGRDGLPLDCALSPDQEGRFRRFNS</sequence>
<dbReference type="GO" id="GO:0005634">
    <property type="term" value="C:nucleus"/>
    <property type="evidence" value="ECO:0007669"/>
    <property type="project" value="TreeGrafter"/>
</dbReference>
<comment type="catalytic activity">
    <reaction evidence="9">
        <text>1D-myo-inositol 1,3,4,5,6-pentakisphosphate + ATP = 1D-myo-inositol hexakisphosphate + ADP + H(+)</text>
        <dbReference type="Rhea" id="RHEA:20313"/>
        <dbReference type="ChEBI" id="CHEBI:15378"/>
        <dbReference type="ChEBI" id="CHEBI:30616"/>
        <dbReference type="ChEBI" id="CHEBI:57733"/>
        <dbReference type="ChEBI" id="CHEBI:58130"/>
        <dbReference type="ChEBI" id="CHEBI:456216"/>
        <dbReference type="EC" id="2.7.1.158"/>
    </reaction>
</comment>
<evidence type="ECO:0000256" key="6">
    <source>
        <dbReference type="ARBA" id="ARBA00022741"/>
    </source>
</evidence>
<comment type="caution">
    <text evidence="11">The sequence shown here is derived from an EMBL/GenBank/DDBJ whole genome shotgun (WGS) entry which is preliminary data.</text>
</comment>
<protein>
    <recommendedName>
        <fullName evidence="4 9">Inositol-pentakisphosphate 2-kinase</fullName>
        <ecNumber evidence="3 9">2.7.1.158</ecNumber>
    </recommendedName>
</protein>
<dbReference type="Pfam" id="PF06090">
    <property type="entry name" value="Ins_P5_2-kin"/>
    <property type="match status" value="1"/>
</dbReference>
<dbReference type="PANTHER" id="PTHR14456">
    <property type="entry name" value="INOSITOL POLYPHOSPHATE KINASE 1"/>
    <property type="match status" value="1"/>
</dbReference>
<evidence type="ECO:0000313" key="12">
    <source>
        <dbReference type="Proteomes" id="UP000462212"/>
    </source>
</evidence>
<dbReference type="AlphaFoldDB" id="A0A8H8U3N5"/>
<keyword evidence="5 9" id="KW-0808">Transferase</keyword>
<keyword evidence="8 9" id="KW-0067">ATP-binding</keyword>
<keyword evidence="12" id="KW-1185">Reference proteome</keyword>
<dbReference type="GO" id="GO:0005524">
    <property type="term" value="F:ATP binding"/>
    <property type="evidence" value="ECO:0007669"/>
    <property type="project" value="UniProtKB-KW"/>
</dbReference>
<evidence type="ECO:0000256" key="10">
    <source>
        <dbReference type="SAM" id="MobiDB-lite"/>
    </source>
</evidence>
<dbReference type="InterPro" id="IPR009286">
    <property type="entry name" value="Ins_P5_2-kin"/>
</dbReference>
<evidence type="ECO:0000256" key="9">
    <source>
        <dbReference type="RuleBase" id="RU364126"/>
    </source>
</evidence>
<comment type="similarity">
    <text evidence="2">Belongs to the IPK1 type 1 family.</text>
</comment>
<comment type="function">
    <text evidence="1">Has kinase activity and phosphorylates inositol-1,3,4,5,6-pentakisphosphate (Ins(1,3,4,5,6)P5) to produce 1,2,3,4,5,6-hexakisphosphate (InsP6), also known as phytate.</text>
</comment>